<dbReference type="InterPro" id="IPR027417">
    <property type="entry name" value="P-loop_NTPase"/>
</dbReference>
<dbReference type="PANTHER" id="PTHR32114">
    <property type="entry name" value="ABC TRANSPORTER ABCH.3"/>
    <property type="match status" value="1"/>
</dbReference>
<sequence length="1033" mass="121332">MRPIWMKIKGLNSFLETQEIDFKRLTSQGLFGIFGPTGSGKSSILDGITLALYGTTARNSGNFIHVATDRASVEYIFSVQEKEVKTYRVSRSFKRSKEGGIRSDGARISSLLGEEENILADRVGGVNEKCREIIGLSKEDFFRTVVLPQGKFSEFLRLEGMERNKMMERLFHLEKYGENLVSLIKREEELWKGKKAQQEGALSQYKTVDREQGKMLKQKEKEYKEKAREQNYTLELERKKLEERQRQLKEQEEFQRLQREEEKLEAERQEIQSLEKELEKAETAGLLWDFLQEFSRARESEKESREKYGQALQVWQEKNNALALLKQEKEEQETRSRERLPKIQEEQARLQESQELFQNKEKQEKAYREKKAQSQALGEEISSDKNKLTGLEEKIQEFLLVKDAQENRIKELTVPLSLQQGIQEGLRRQDKLEESKSREKEAKEKWQQLLELKKEAETSVEKAVGAEKKAREERLGLREKRQQAETEYRADIASWLAKDLEEGEPCPVCGSIHHQKPAHISGKKQTDFQEYIKGLEEQENQAQEKWEETQKQRLSWEEQRKNLQAQAQEREKEYIRCREERESLEKAWRETAQRLQIQDFRIAEQEVQQKLKQKEELQDILNRTRDGLEKRRDNRERGIALIQEKTAEKAKLDGLLLQLLENIRSQEMQLTEKVRTLEYFQGQEMTLEHFKEYQSALEKEKRTLEKAEKELAEKWDTFTREEETWRQEKTLWEGRMLSWGEEMQKKQKLLQDKMKEYQVEEEDWILAFRKEKQEIKQGRERIQSFRDKLLQLKTQTDSVKKNLKDSPVTRQQVEETKDKVRELEEGIQESSRQLGAVKKQLEQLDTALLEKEKLEKELTLTDHRLDLLLELDNLFKGKRFVEYVARYYLEYVSREADERLREMTGSSYGLETDGSGMFIIRDYKNGGVSRPASTLSGGETFMASLALALALSSQIQMKGAAPLELFFLDEGFGTLDGQALEVVMECLERIRNKRRSVGVISHVEEIKSRIPVRLLVNPAQMGEGGSKIQIEEE</sequence>
<dbReference type="InterPro" id="IPR038729">
    <property type="entry name" value="Rad50/SbcC_AAA"/>
</dbReference>
<feature type="coiled-coil region" evidence="4">
    <location>
        <begin position="532"/>
        <end position="631"/>
    </location>
</feature>
<dbReference type="Proteomes" id="UP000824056">
    <property type="component" value="Unassembled WGS sequence"/>
</dbReference>
<comment type="subunit">
    <text evidence="2">Heterodimer of SbcC and SbcD.</text>
</comment>
<feature type="domain" description="Rad50/SbcC-type AAA" evidence="6">
    <location>
        <begin position="6"/>
        <end position="280"/>
    </location>
</feature>
<evidence type="ECO:0000259" key="6">
    <source>
        <dbReference type="Pfam" id="PF13476"/>
    </source>
</evidence>
<dbReference type="AlphaFoldDB" id="A0A9D2FS21"/>
<organism evidence="7 8">
    <name type="scientific">Candidatus Blautia pullicola</name>
    <dbReference type="NCBI Taxonomy" id="2838498"/>
    <lineage>
        <taxon>Bacteria</taxon>
        <taxon>Bacillati</taxon>
        <taxon>Bacillota</taxon>
        <taxon>Clostridia</taxon>
        <taxon>Lachnospirales</taxon>
        <taxon>Lachnospiraceae</taxon>
        <taxon>Blautia</taxon>
    </lineage>
</organism>
<evidence type="ECO:0000313" key="8">
    <source>
        <dbReference type="Proteomes" id="UP000824056"/>
    </source>
</evidence>
<gene>
    <name evidence="7" type="ORF">H9809_06910</name>
</gene>
<evidence type="ECO:0000313" key="7">
    <source>
        <dbReference type="EMBL" id="HIZ65611.1"/>
    </source>
</evidence>
<accession>A0A9D2FS21</accession>
<dbReference type="SUPFAM" id="SSF52540">
    <property type="entry name" value="P-loop containing nucleoside triphosphate hydrolases"/>
    <property type="match status" value="2"/>
</dbReference>
<protein>
    <recommendedName>
        <fullName evidence="3">Nuclease SbcCD subunit C</fullName>
    </recommendedName>
</protein>
<dbReference type="GO" id="GO:0016887">
    <property type="term" value="F:ATP hydrolysis activity"/>
    <property type="evidence" value="ECO:0007669"/>
    <property type="project" value="InterPro"/>
</dbReference>
<dbReference type="PANTHER" id="PTHR32114:SF2">
    <property type="entry name" value="ABC TRANSPORTER ABCH.3"/>
    <property type="match status" value="1"/>
</dbReference>
<evidence type="ECO:0000256" key="2">
    <source>
        <dbReference type="ARBA" id="ARBA00011322"/>
    </source>
</evidence>
<feature type="coiled-coil region" evidence="4">
    <location>
        <begin position="224"/>
        <end position="284"/>
    </location>
</feature>
<dbReference type="Pfam" id="PF13476">
    <property type="entry name" value="AAA_23"/>
    <property type="match status" value="1"/>
</dbReference>
<dbReference type="Pfam" id="PF13558">
    <property type="entry name" value="SbcC_Walker_B"/>
    <property type="match status" value="1"/>
</dbReference>
<reference evidence="7" key="2">
    <citation type="submission" date="2021-04" db="EMBL/GenBank/DDBJ databases">
        <authorList>
            <person name="Gilroy R."/>
        </authorList>
    </citation>
    <scope>NUCLEOTIDE SEQUENCE</scope>
    <source>
        <strain evidence="7">1068</strain>
    </source>
</reference>
<comment type="caution">
    <text evidence="7">The sequence shown here is derived from an EMBL/GenBank/DDBJ whole genome shotgun (WGS) entry which is preliminary data.</text>
</comment>
<reference evidence="7" key="1">
    <citation type="journal article" date="2021" name="PeerJ">
        <title>Extensive microbial diversity within the chicken gut microbiome revealed by metagenomics and culture.</title>
        <authorList>
            <person name="Gilroy R."/>
            <person name="Ravi A."/>
            <person name="Getino M."/>
            <person name="Pursley I."/>
            <person name="Horton D.L."/>
            <person name="Alikhan N.F."/>
            <person name="Baker D."/>
            <person name="Gharbi K."/>
            <person name="Hall N."/>
            <person name="Watson M."/>
            <person name="Adriaenssens E.M."/>
            <person name="Foster-Nyarko E."/>
            <person name="Jarju S."/>
            <person name="Secka A."/>
            <person name="Antonio M."/>
            <person name="Oren A."/>
            <person name="Chaudhuri R.R."/>
            <person name="La Ragione R."/>
            <person name="Hildebrand F."/>
            <person name="Pallen M.J."/>
        </authorList>
    </citation>
    <scope>NUCLEOTIDE SEQUENCE</scope>
    <source>
        <strain evidence="7">1068</strain>
    </source>
</reference>
<name>A0A9D2FS21_9FIRM</name>
<evidence type="ECO:0000256" key="3">
    <source>
        <dbReference type="ARBA" id="ARBA00013368"/>
    </source>
</evidence>
<feature type="compositionally biased region" description="Basic and acidic residues" evidence="5">
    <location>
        <begin position="360"/>
        <end position="372"/>
    </location>
</feature>
<evidence type="ECO:0000256" key="4">
    <source>
        <dbReference type="SAM" id="Coils"/>
    </source>
</evidence>
<dbReference type="Gene3D" id="3.40.50.300">
    <property type="entry name" value="P-loop containing nucleotide triphosphate hydrolases"/>
    <property type="match status" value="2"/>
</dbReference>
<feature type="coiled-coil region" evidence="4">
    <location>
        <begin position="690"/>
        <end position="857"/>
    </location>
</feature>
<keyword evidence="4" id="KW-0175">Coiled coil</keyword>
<evidence type="ECO:0000256" key="1">
    <source>
        <dbReference type="ARBA" id="ARBA00006930"/>
    </source>
</evidence>
<dbReference type="GO" id="GO:0006302">
    <property type="term" value="P:double-strand break repair"/>
    <property type="evidence" value="ECO:0007669"/>
    <property type="project" value="InterPro"/>
</dbReference>
<proteinExistence type="inferred from homology"/>
<comment type="similarity">
    <text evidence="1">Belongs to the SMC family. SbcC subfamily.</text>
</comment>
<feature type="region of interest" description="Disordered" evidence="5">
    <location>
        <begin position="464"/>
        <end position="483"/>
    </location>
</feature>
<dbReference type="EMBL" id="DXBG01000166">
    <property type="protein sequence ID" value="HIZ65611.1"/>
    <property type="molecule type" value="Genomic_DNA"/>
</dbReference>
<feature type="region of interest" description="Disordered" evidence="5">
    <location>
        <begin position="360"/>
        <end position="386"/>
    </location>
</feature>
<evidence type="ECO:0000256" key="5">
    <source>
        <dbReference type="SAM" id="MobiDB-lite"/>
    </source>
</evidence>